<dbReference type="InterPro" id="IPR046938">
    <property type="entry name" value="DNA_clamp_sf"/>
</dbReference>
<name>A0A699YR30_HAELA</name>
<comment type="caution">
    <text evidence="1">The sequence shown here is derived from an EMBL/GenBank/DDBJ whole genome shotgun (WGS) entry which is preliminary data.</text>
</comment>
<sequence>MSVHLSLHGAQVKQFKNALQCLNKIGSELLVEAANGKLVLRTISTSKSAFFAVTFFASFFDVFNIVDSEVVQTGVLLKHVLATFRTKAIARYEIQLDTARSQTLVCVQTDIGLSKRYRIECLQADILQATVDVDSFPTKLVAEVGELGRALGTT</sequence>
<dbReference type="Proteomes" id="UP000485058">
    <property type="component" value="Unassembled WGS sequence"/>
</dbReference>
<dbReference type="GO" id="GO:0030896">
    <property type="term" value="C:checkpoint clamp complex"/>
    <property type="evidence" value="ECO:0007669"/>
    <property type="project" value="InterPro"/>
</dbReference>
<protein>
    <submittedName>
        <fullName evidence="1">Cell cycle checkpoint control RAD9A</fullName>
    </submittedName>
</protein>
<dbReference type="EMBL" id="BLLF01001645">
    <property type="protein sequence ID" value="GFH20488.1"/>
    <property type="molecule type" value="Genomic_DNA"/>
</dbReference>
<gene>
    <name evidence="1" type="ORF">HaLaN_08002</name>
    <name evidence="2" type="ORF">HaLaN_17618</name>
</gene>
<organism evidence="1 3">
    <name type="scientific">Haematococcus lacustris</name>
    <name type="common">Green alga</name>
    <name type="synonym">Haematococcus pluvialis</name>
    <dbReference type="NCBI Taxonomy" id="44745"/>
    <lineage>
        <taxon>Eukaryota</taxon>
        <taxon>Viridiplantae</taxon>
        <taxon>Chlorophyta</taxon>
        <taxon>core chlorophytes</taxon>
        <taxon>Chlorophyceae</taxon>
        <taxon>CS clade</taxon>
        <taxon>Chlamydomonadales</taxon>
        <taxon>Haematococcaceae</taxon>
        <taxon>Haematococcus</taxon>
    </lineage>
</organism>
<dbReference type="GO" id="GO:0071479">
    <property type="term" value="P:cellular response to ionizing radiation"/>
    <property type="evidence" value="ECO:0007669"/>
    <property type="project" value="TreeGrafter"/>
</dbReference>
<dbReference type="PANTHER" id="PTHR15237:SF0">
    <property type="entry name" value="CELL CYCLE CHECKPOINT CONTROL PROTEIN"/>
    <property type="match status" value="1"/>
</dbReference>
<keyword evidence="3" id="KW-1185">Reference proteome</keyword>
<dbReference type="SUPFAM" id="SSF55979">
    <property type="entry name" value="DNA clamp"/>
    <property type="match status" value="1"/>
</dbReference>
<dbReference type="PANTHER" id="PTHR15237">
    <property type="entry name" value="DNA REPAIR PROTEIN RAD9"/>
    <property type="match status" value="1"/>
</dbReference>
<evidence type="ECO:0000313" key="1">
    <source>
        <dbReference type="EMBL" id="GFH12340.1"/>
    </source>
</evidence>
<dbReference type="GO" id="GO:0006281">
    <property type="term" value="P:DNA repair"/>
    <property type="evidence" value="ECO:0007669"/>
    <property type="project" value="TreeGrafter"/>
</dbReference>
<dbReference type="AlphaFoldDB" id="A0A699YR30"/>
<accession>A0A699YR30</accession>
<dbReference type="InterPro" id="IPR007268">
    <property type="entry name" value="Rad9/Ddc1"/>
</dbReference>
<evidence type="ECO:0000313" key="3">
    <source>
        <dbReference type="Proteomes" id="UP000485058"/>
    </source>
</evidence>
<dbReference type="GO" id="GO:0031573">
    <property type="term" value="P:mitotic intra-S DNA damage checkpoint signaling"/>
    <property type="evidence" value="ECO:0007669"/>
    <property type="project" value="TreeGrafter"/>
</dbReference>
<dbReference type="Gene3D" id="3.70.10.10">
    <property type="match status" value="1"/>
</dbReference>
<dbReference type="Pfam" id="PF04139">
    <property type="entry name" value="Rad9"/>
    <property type="match status" value="1"/>
</dbReference>
<dbReference type="EMBL" id="BLLF01000493">
    <property type="protein sequence ID" value="GFH12340.1"/>
    <property type="molecule type" value="Genomic_DNA"/>
</dbReference>
<dbReference type="GO" id="GO:0000076">
    <property type="term" value="P:DNA replication checkpoint signaling"/>
    <property type="evidence" value="ECO:0007669"/>
    <property type="project" value="TreeGrafter"/>
</dbReference>
<evidence type="ECO:0000313" key="2">
    <source>
        <dbReference type="EMBL" id="GFH20488.1"/>
    </source>
</evidence>
<reference evidence="1 3" key="1">
    <citation type="submission" date="2020-02" db="EMBL/GenBank/DDBJ databases">
        <title>Draft genome sequence of Haematococcus lacustris strain NIES-144.</title>
        <authorList>
            <person name="Morimoto D."/>
            <person name="Nakagawa S."/>
            <person name="Yoshida T."/>
            <person name="Sawayama S."/>
        </authorList>
    </citation>
    <scope>NUCLEOTIDE SEQUENCE [LARGE SCALE GENOMIC DNA]</scope>
    <source>
        <strain evidence="1 3">NIES-144</strain>
    </source>
</reference>
<proteinExistence type="predicted"/>